<reference evidence="2" key="1">
    <citation type="submission" date="2021-11" db="EMBL/GenBank/DDBJ databases">
        <authorList>
            <consortium name="Genoscope - CEA"/>
            <person name="William W."/>
        </authorList>
    </citation>
    <scope>NUCLEOTIDE SEQUENCE</scope>
</reference>
<evidence type="ECO:0000313" key="2">
    <source>
        <dbReference type="EMBL" id="CAH0372588.1"/>
    </source>
</evidence>
<feature type="chain" id="PRO_5035275273" evidence="1">
    <location>
        <begin position="17"/>
        <end position="324"/>
    </location>
</feature>
<evidence type="ECO:0000256" key="1">
    <source>
        <dbReference type="SAM" id="SignalP"/>
    </source>
</evidence>
<proteinExistence type="predicted"/>
<sequence length="324" mass="35651">MRVVVLAAVAATAAVGLRTQYADYDKLCKATANGTVPEAQTHRRKKVLLNLHFQHGAGTYFCHLAKVNCERVWGSACNHYGDGGTSPHHIIVRDCAERRHEITVSKPSFVGLERGILSGEWCPDLYDYVVIVREPVSRHLSRRVIWGTNKKILDALRELLPLVGPPGAAGAVAPADVGRRDSILSRLRDAEEAAQVAQLDNFYTRALAANTSVYEGAFGATCTSDLDTALARLETFKFVTSLDYINDHTADARRLFRHSVLGWTNFSNAAINEHHAGEKAPTDILSTAELALLADLNELDRAVWAYADRRALREGLEVLALLNR</sequence>
<dbReference type="EMBL" id="CAKKNE010000003">
    <property type="protein sequence ID" value="CAH0372588.1"/>
    <property type="molecule type" value="Genomic_DNA"/>
</dbReference>
<keyword evidence="3" id="KW-1185">Reference proteome</keyword>
<protein>
    <submittedName>
        <fullName evidence="2">Uncharacterized protein</fullName>
    </submittedName>
</protein>
<gene>
    <name evidence="2" type="ORF">PECAL_3P25970</name>
</gene>
<organism evidence="2 3">
    <name type="scientific">Pelagomonas calceolata</name>
    <dbReference type="NCBI Taxonomy" id="35677"/>
    <lineage>
        <taxon>Eukaryota</taxon>
        <taxon>Sar</taxon>
        <taxon>Stramenopiles</taxon>
        <taxon>Ochrophyta</taxon>
        <taxon>Pelagophyceae</taxon>
        <taxon>Pelagomonadales</taxon>
        <taxon>Pelagomonadaceae</taxon>
        <taxon>Pelagomonas</taxon>
    </lineage>
</organism>
<dbReference type="InterPro" id="IPR027417">
    <property type="entry name" value="P-loop_NTPase"/>
</dbReference>
<dbReference type="Proteomes" id="UP000789595">
    <property type="component" value="Unassembled WGS sequence"/>
</dbReference>
<name>A0A8J2SLE5_9STRA</name>
<dbReference type="AlphaFoldDB" id="A0A8J2SLE5"/>
<comment type="caution">
    <text evidence="2">The sequence shown here is derived from an EMBL/GenBank/DDBJ whole genome shotgun (WGS) entry which is preliminary data.</text>
</comment>
<keyword evidence="1" id="KW-0732">Signal</keyword>
<feature type="signal peptide" evidence="1">
    <location>
        <begin position="1"/>
        <end position="16"/>
    </location>
</feature>
<dbReference type="Gene3D" id="3.40.50.300">
    <property type="entry name" value="P-loop containing nucleotide triphosphate hydrolases"/>
    <property type="match status" value="1"/>
</dbReference>
<accession>A0A8J2SLE5</accession>
<evidence type="ECO:0000313" key="3">
    <source>
        <dbReference type="Proteomes" id="UP000789595"/>
    </source>
</evidence>